<dbReference type="OrthoDB" id="43002at2759"/>
<accession>A0A9N8EVN1</accession>
<dbReference type="AlphaFoldDB" id="A0A9N8EVN1"/>
<evidence type="ECO:0000256" key="3">
    <source>
        <dbReference type="PROSITE-ProRule" id="PRU00339"/>
    </source>
</evidence>
<feature type="compositionally biased region" description="Polar residues" evidence="4">
    <location>
        <begin position="64"/>
        <end position="82"/>
    </location>
</feature>
<sequence>MSSSMFTTSTPTATEVVGSFNAGRTGPPNGSGSFDGSNDEALASFTPEFSLMENRSLNDDNHSIGLTSSADRFNRGTIGSSPTKKTCMPGGFFWRSKASRKVMSQDVASVGGASEAMISVSSKLRMSGRDLHEAAKASLNAGEYAKSLSFFDSLREAQVQRFGHMHPSVGAAIHNVAVVHLRMGNNEKAEKLFAEAVAIRKETLSSDSLEVAASLSKLGSTRVALKKFDEALSDLREATRIARYKAGTNSKLGAQTLCNMAYLYFQSGELLAAEATFRDALDIYRAVWSSDADRDSCMAQLTDCLCNIGSIENKRKRYSQAISSFNEALDLQRGVMGSDHPRVIATLDNLAFSYSKNRDYTAALSCYKEMQAAQVSHYNIFSEACCETLRKQNLMYEKLKNLNGAMETTQEALLLQKTMLPPDSPVVIQTKEMLESIQKKMGRQSSSRNLRHI</sequence>
<dbReference type="SUPFAM" id="SSF48452">
    <property type="entry name" value="TPR-like"/>
    <property type="match status" value="2"/>
</dbReference>
<reference evidence="5" key="1">
    <citation type="submission" date="2020-06" db="EMBL/GenBank/DDBJ databases">
        <authorList>
            <consortium name="Plant Systems Biology data submission"/>
        </authorList>
    </citation>
    <scope>NUCLEOTIDE SEQUENCE</scope>
    <source>
        <strain evidence="5">D6</strain>
    </source>
</reference>
<feature type="repeat" description="TPR" evidence="3">
    <location>
        <begin position="302"/>
        <end position="335"/>
    </location>
</feature>
<feature type="compositionally biased region" description="Low complexity" evidence="4">
    <location>
        <begin position="1"/>
        <end position="14"/>
    </location>
</feature>
<dbReference type="EMBL" id="CAICTM010002378">
    <property type="protein sequence ID" value="CAB9529012.1"/>
    <property type="molecule type" value="Genomic_DNA"/>
</dbReference>
<evidence type="ECO:0000256" key="1">
    <source>
        <dbReference type="ARBA" id="ARBA00022737"/>
    </source>
</evidence>
<organism evidence="5 6">
    <name type="scientific">Seminavis robusta</name>
    <dbReference type="NCBI Taxonomy" id="568900"/>
    <lineage>
        <taxon>Eukaryota</taxon>
        <taxon>Sar</taxon>
        <taxon>Stramenopiles</taxon>
        <taxon>Ochrophyta</taxon>
        <taxon>Bacillariophyta</taxon>
        <taxon>Bacillariophyceae</taxon>
        <taxon>Bacillariophycidae</taxon>
        <taxon>Naviculales</taxon>
        <taxon>Naviculaceae</taxon>
        <taxon>Seminavis</taxon>
    </lineage>
</organism>
<evidence type="ECO:0000313" key="5">
    <source>
        <dbReference type="EMBL" id="CAB9529012.1"/>
    </source>
</evidence>
<gene>
    <name evidence="5" type="ORF">SEMRO_2380_G325440.1</name>
</gene>
<dbReference type="PANTHER" id="PTHR45641">
    <property type="entry name" value="TETRATRICOPEPTIDE REPEAT PROTEIN (AFU_ORTHOLOGUE AFUA_6G03870)"/>
    <property type="match status" value="1"/>
</dbReference>
<proteinExistence type="predicted"/>
<dbReference type="Pfam" id="PF13424">
    <property type="entry name" value="TPR_12"/>
    <property type="match status" value="2"/>
</dbReference>
<evidence type="ECO:0000313" key="6">
    <source>
        <dbReference type="Proteomes" id="UP001153069"/>
    </source>
</evidence>
<protein>
    <submittedName>
        <fullName evidence="5">Kinesin light chain</fullName>
    </submittedName>
</protein>
<dbReference type="PROSITE" id="PS50005">
    <property type="entry name" value="TPR"/>
    <property type="match status" value="1"/>
</dbReference>
<feature type="region of interest" description="Disordered" evidence="4">
    <location>
        <begin position="1"/>
        <end position="39"/>
    </location>
</feature>
<name>A0A9N8EVN1_9STRA</name>
<dbReference type="SMART" id="SM00028">
    <property type="entry name" value="TPR"/>
    <property type="match status" value="6"/>
</dbReference>
<comment type="caution">
    <text evidence="5">The sequence shown here is derived from an EMBL/GenBank/DDBJ whole genome shotgun (WGS) entry which is preliminary data.</text>
</comment>
<dbReference type="Proteomes" id="UP001153069">
    <property type="component" value="Unassembled WGS sequence"/>
</dbReference>
<keyword evidence="2 3" id="KW-0802">TPR repeat</keyword>
<dbReference type="Pfam" id="PF13374">
    <property type="entry name" value="TPR_10"/>
    <property type="match status" value="1"/>
</dbReference>
<evidence type="ECO:0000256" key="2">
    <source>
        <dbReference type="ARBA" id="ARBA00022803"/>
    </source>
</evidence>
<feature type="region of interest" description="Disordered" evidence="4">
    <location>
        <begin position="62"/>
        <end position="82"/>
    </location>
</feature>
<keyword evidence="6" id="KW-1185">Reference proteome</keyword>
<evidence type="ECO:0000256" key="4">
    <source>
        <dbReference type="SAM" id="MobiDB-lite"/>
    </source>
</evidence>
<dbReference type="InterPro" id="IPR019734">
    <property type="entry name" value="TPR_rpt"/>
</dbReference>
<keyword evidence="1" id="KW-0677">Repeat</keyword>
<dbReference type="Gene3D" id="1.25.40.10">
    <property type="entry name" value="Tetratricopeptide repeat domain"/>
    <property type="match status" value="2"/>
</dbReference>
<dbReference type="InterPro" id="IPR011990">
    <property type="entry name" value="TPR-like_helical_dom_sf"/>
</dbReference>
<dbReference type="PANTHER" id="PTHR45641:SF19">
    <property type="entry name" value="NEPHROCYSTIN-3"/>
    <property type="match status" value="1"/>
</dbReference>